<organism evidence="2 3">
    <name type="scientific">Vitis vinifera</name>
    <name type="common">Grape</name>
    <dbReference type="NCBI Taxonomy" id="29760"/>
    <lineage>
        <taxon>Eukaryota</taxon>
        <taxon>Viridiplantae</taxon>
        <taxon>Streptophyta</taxon>
        <taxon>Embryophyta</taxon>
        <taxon>Tracheophyta</taxon>
        <taxon>Spermatophyta</taxon>
        <taxon>Magnoliopsida</taxon>
        <taxon>eudicotyledons</taxon>
        <taxon>Gunneridae</taxon>
        <taxon>Pentapetalae</taxon>
        <taxon>rosids</taxon>
        <taxon>Vitales</taxon>
        <taxon>Vitaceae</taxon>
        <taxon>Viteae</taxon>
        <taxon>Vitis</taxon>
    </lineage>
</organism>
<dbReference type="AlphaFoldDB" id="A0A438CV28"/>
<proteinExistence type="predicted"/>
<dbReference type="InterPro" id="IPR043502">
    <property type="entry name" value="DNA/RNA_pol_sf"/>
</dbReference>
<dbReference type="EMBL" id="QGNW01001966">
    <property type="protein sequence ID" value="RVW27059.1"/>
    <property type="molecule type" value="Genomic_DNA"/>
</dbReference>
<evidence type="ECO:0000259" key="1">
    <source>
        <dbReference type="Pfam" id="PF07727"/>
    </source>
</evidence>
<comment type="caution">
    <text evidence="2">The sequence shown here is derived from an EMBL/GenBank/DDBJ whole genome shotgun (WGS) entry which is preliminary data.</text>
</comment>
<reference evidence="2 3" key="1">
    <citation type="journal article" date="2018" name="PLoS Genet.">
        <title>Population sequencing reveals clonal diversity and ancestral inbreeding in the grapevine cultivar Chardonnay.</title>
        <authorList>
            <person name="Roach M.J."/>
            <person name="Johnson D.L."/>
            <person name="Bohlmann J."/>
            <person name="van Vuuren H.J."/>
            <person name="Jones S.J."/>
            <person name="Pretorius I.S."/>
            <person name="Schmidt S.A."/>
            <person name="Borneman A.R."/>
        </authorList>
    </citation>
    <scope>NUCLEOTIDE SEQUENCE [LARGE SCALE GENOMIC DNA]</scope>
    <source>
        <strain evidence="3">cv. Chardonnay</strain>
        <tissue evidence="2">Leaf</tissue>
    </source>
</reference>
<dbReference type="Pfam" id="PF07727">
    <property type="entry name" value="RVT_2"/>
    <property type="match status" value="1"/>
</dbReference>
<feature type="domain" description="Reverse transcriptase Ty1/copia-type" evidence="1">
    <location>
        <begin position="1"/>
        <end position="110"/>
    </location>
</feature>
<evidence type="ECO:0000313" key="2">
    <source>
        <dbReference type="EMBL" id="RVW27059.1"/>
    </source>
</evidence>
<gene>
    <name evidence="2" type="primary">RE1_356</name>
    <name evidence="2" type="ORF">CK203_096743</name>
</gene>
<sequence length="271" mass="30197">MAQPHGFVDPQFPSYVCKFNKALYGLKQAPRAWFHKLSHALIQWGFQASRADSSMFLRHSATDVLILLVYVDDLLVTGSNSSQVSYFISYLNSTFAIRDLGRLNYFLGIKAPSVMVCSCTKITPLIFKGIQMQIGPLAQMTIGVIGELCLSPSVASLVWCDNQSAAHLASNPVFHSRSKYIELDLHFIRDHVLRKNLSIHYIPTCDQIADIFTKHLPSSKYLGFRTKLSIVPCPVSLRGDDSQIEYTQASALPNQIDQELSSQLVTTTHGS</sequence>
<name>A0A438CV28_VITVI</name>
<dbReference type="InterPro" id="IPR013103">
    <property type="entry name" value="RVT_2"/>
</dbReference>
<evidence type="ECO:0000313" key="3">
    <source>
        <dbReference type="Proteomes" id="UP000288805"/>
    </source>
</evidence>
<dbReference type="SUPFAM" id="SSF56672">
    <property type="entry name" value="DNA/RNA polymerases"/>
    <property type="match status" value="1"/>
</dbReference>
<accession>A0A438CV28</accession>
<dbReference type="Proteomes" id="UP000288805">
    <property type="component" value="Unassembled WGS sequence"/>
</dbReference>
<protein>
    <submittedName>
        <fullName evidence="2">Retrovirus-related Pol polyprotein from transposon RE1</fullName>
    </submittedName>
</protein>
<dbReference type="CDD" id="cd09272">
    <property type="entry name" value="RNase_HI_RT_Ty1"/>
    <property type="match status" value="1"/>
</dbReference>